<dbReference type="InterPro" id="IPR036890">
    <property type="entry name" value="HATPase_C_sf"/>
</dbReference>
<evidence type="ECO:0000313" key="1">
    <source>
        <dbReference type="EMBL" id="BBX12136.1"/>
    </source>
</evidence>
<dbReference type="Proteomes" id="UP000466997">
    <property type="component" value="Chromosome"/>
</dbReference>
<dbReference type="SUPFAM" id="SSF55874">
    <property type="entry name" value="ATPase domain of HSP90 chaperone/DNA topoisomerase II/histidine kinase"/>
    <property type="match status" value="1"/>
</dbReference>
<dbReference type="KEGG" id="mnm:MNVM_12170"/>
<sequence>MVTPVARKSETSDVLERKILPPDPGLVKGLGAHHSLPTAVADLVDNSVDAKATRVLIVFEVENGAAAGLTVIDDGSGMTGRQIDDAMRLGRQRKYAENAQGHFGIGLKAAAFSQGETLTVYTRRGRGSYHGRRLHKKDVQRDYSCEVLNPVAVERDVRPWFKQLGTSCGTVIRLADTRFPQITGARLDSWLNEVRAELRMHLGLVYHRLIAKHQVRIEIVLFDHDLAEAGAPEDVPSIDPFDFGASAVGGYPKTLTAILPKGEVELNCHIVPPKASGPEYRLYGKDGAQRQGFYIYRNDRLLQIGGWNHVTSIDKSLALARVAIDDFQAIASFVQMAPEKTGIRFTSDLQSALTAARSRSVTFDSYLARAAEVLVESRRRRHVRKPVVEPGRGLHEEVRRAIHSQAPVRKSADPIKIRWRTLRSGRFMELDRNARTVSLNGRYRALFTGGVNGLSDAPLVKTLVYLLTEERFAGERWGPRDKDLIELWNAVLDAAIQTELAYRATRTQ</sequence>
<keyword evidence="2" id="KW-1185">Reference proteome</keyword>
<dbReference type="EMBL" id="AP022562">
    <property type="protein sequence ID" value="BBX12136.1"/>
    <property type="molecule type" value="Genomic_DNA"/>
</dbReference>
<organism evidence="1 2">
    <name type="scientific">Mycobacterium novum</name>
    <dbReference type="NCBI Taxonomy" id="2492438"/>
    <lineage>
        <taxon>Bacteria</taxon>
        <taxon>Bacillati</taxon>
        <taxon>Actinomycetota</taxon>
        <taxon>Actinomycetes</taxon>
        <taxon>Mycobacteriales</taxon>
        <taxon>Mycobacteriaceae</taxon>
        <taxon>Mycobacterium</taxon>
    </lineage>
</organism>
<accession>A0A7I7JJS0</accession>
<name>A0A7I7JJS0_9MYCO</name>
<protein>
    <submittedName>
        <fullName evidence="1">ATPase</fullName>
    </submittedName>
</protein>
<evidence type="ECO:0000313" key="2">
    <source>
        <dbReference type="Proteomes" id="UP000466997"/>
    </source>
</evidence>
<gene>
    <name evidence="1" type="ORF">MNVM_12170</name>
</gene>
<proteinExistence type="predicted"/>
<dbReference type="Pfam" id="PF13589">
    <property type="entry name" value="HATPase_c_3"/>
    <property type="match status" value="1"/>
</dbReference>
<dbReference type="Gene3D" id="3.30.565.10">
    <property type="entry name" value="Histidine kinase-like ATPase, C-terminal domain"/>
    <property type="match status" value="1"/>
</dbReference>
<reference evidence="1 2" key="1">
    <citation type="journal article" date="2019" name="Emerg. Microbes Infect.">
        <title>Comprehensive subspecies identification of 175 nontuberculous mycobacteria species based on 7547 genomic profiles.</title>
        <authorList>
            <person name="Matsumoto Y."/>
            <person name="Kinjo T."/>
            <person name="Motooka D."/>
            <person name="Nabeya D."/>
            <person name="Jung N."/>
            <person name="Uechi K."/>
            <person name="Horii T."/>
            <person name="Iida T."/>
            <person name="Fujita J."/>
            <person name="Nakamura S."/>
        </authorList>
    </citation>
    <scope>NUCLEOTIDE SEQUENCE [LARGE SCALE GENOMIC DNA]</scope>
    <source>
        <strain evidence="1 2">JCM 6391</strain>
    </source>
</reference>
<dbReference type="AlphaFoldDB" id="A0A7I7JJS0"/>